<name>A0A4D6NPI2_VIGUN</name>
<sequence>MNCRQTILSFSWPFRIPVEEPPTKFSVASDIRGAQQHAVDETVRGTSGEVVPEGIRDSRPKARGIAYEKKKIKKVTRGVHQWRFRKLDDGGRRRHEEVGRPFWTAKDVYDDGETKNGLLRRVQSRCERCCHGDSRVMNGEDDATELRGGYCRLANFEGATTVAAFSGVGAMGWLRFWRAVAVVGHGGGSRGGWRLRHGDG</sequence>
<accession>A0A4D6NPI2</accession>
<evidence type="ECO:0000313" key="2">
    <source>
        <dbReference type="Proteomes" id="UP000501690"/>
    </source>
</evidence>
<evidence type="ECO:0000313" key="1">
    <source>
        <dbReference type="EMBL" id="QCE14851.1"/>
    </source>
</evidence>
<dbReference type="AlphaFoldDB" id="A0A4D6NPI2"/>
<dbReference type="Proteomes" id="UP000501690">
    <property type="component" value="Linkage Group LG11"/>
</dbReference>
<reference evidence="1 2" key="1">
    <citation type="submission" date="2019-04" db="EMBL/GenBank/DDBJ databases">
        <title>An improved genome assembly and genetic linkage map for asparagus bean, Vigna unguiculata ssp. sesquipedialis.</title>
        <authorList>
            <person name="Xia Q."/>
            <person name="Zhang R."/>
            <person name="Dong Y."/>
        </authorList>
    </citation>
    <scope>NUCLEOTIDE SEQUENCE [LARGE SCALE GENOMIC DNA]</scope>
    <source>
        <tissue evidence="1">Leaf</tissue>
    </source>
</reference>
<dbReference type="EMBL" id="CP039355">
    <property type="protein sequence ID" value="QCE14851.1"/>
    <property type="molecule type" value="Genomic_DNA"/>
</dbReference>
<protein>
    <submittedName>
        <fullName evidence="1">Uncharacterized protein</fullName>
    </submittedName>
</protein>
<gene>
    <name evidence="1" type="ORF">DEO72_LG11g1857</name>
</gene>
<proteinExistence type="predicted"/>
<organism evidence="1 2">
    <name type="scientific">Vigna unguiculata</name>
    <name type="common">Cowpea</name>
    <dbReference type="NCBI Taxonomy" id="3917"/>
    <lineage>
        <taxon>Eukaryota</taxon>
        <taxon>Viridiplantae</taxon>
        <taxon>Streptophyta</taxon>
        <taxon>Embryophyta</taxon>
        <taxon>Tracheophyta</taxon>
        <taxon>Spermatophyta</taxon>
        <taxon>Magnoliopsida</taxon>
        <taxon>eudicotyledons</taxon>
        <taxon>Gunneridae</taxon>
        <taxon>Pentapetalae</taxon>
        <taxon>rosids</taxon>
        <taxon>fabids</taxon>
        <taxon>Fabales</taxon>
        <taxon>Fabaceae</taxon>
        <taxon>Papilionoideae</taxon>
        <taxon>50 kb inversion clade</taxon>
        <taxon>NPAAA clade</taxon>
        <taxon>indigoferoid/millettioid clade</taxon>
        <taxon>Phaseoleae</taxon>
        <taxon>Vigna</taxon>
    </lineage>
</organism>
<keyword evidence="2" id="KW-1185">Reference proteome</keyword>